<feature type="transmembrane region" description="Helical" evidence="10">
    <location>
        <begin position="214"/>
        <end position="232"/>
    </location>
</feature>
<evidence type="ECO:0000256" key="6">
    <source>
        <dbReference type="ARBA" id="ARBA00023053"/>
    </source>
</evidence>
<dbReference type="Pfam" id="PF00999">
    <property type="entry name" value="Na_H_Exchanger"/>
    <property type="match status" value="1"/>
</dbReference>
<evidence type="ECO:0000313" key="12">
    <source>
        <dbReference type="EMBL" id="ACM20764.1"/>
    </source>
</evidence>
<keyword evidence="7" id="KW-0406">Ion transport</keyword>
<evidence type="ECO:0000256" key="1">
    <source>
        <dbReference type="ARBA" id="ARBA00004141"/>
    </source>
</evidence>
<keyword evidence="5 10" id="KW-1133">Transmembrane helix</keyword>
<feature type="transmembrane region" description="Helical" evidence="10">
    <location>
        <begin position="244"/>
        <end position="264"/>
    </location>
</feature>
<evidence type="ECO:0000256" key="9">
    <source>
        <dbReference type="ARBA" id="ARBA00023201"/>
    </source>
</evidence>
<feature type="domain" description="Cation/H+ exchanger transmembrane" evidence="11">
    <location>
        <begin position="27"/>
        <end position="413"/>
    </location>
</feature>
<feature type="transmembrane region" description="Helical" evidence="10">
    <location>
        <begin position="149"/>
        <end position="169"/>
    </location>
</feature>
<evidence type="ECO:0000256" key="4">
    <source>
        <dbReference type="ARBA" id="ARBA00022692"/>
    </source>
</evidence>
<feature type="transmembrane region" description="Helical" evidence="10">
    <location>
        <begin position="181"/>
        <end position="202"/>
    </location>
</feature>
<feature type="transmembrane region" description="Helical" evidence="10">
    <location>
        <begin position="395"/>
        <end position="414"/>
    </location>
</feature>
<feature type="transmembrane region" description="Helical" evidence="10">
    <location>
        <begin position="17"/>
        <end position="36"/>
    </location>
</feature>
<keyword evidence="13" id="KW-1185">Reference proteome</keyword>
<keyword evidence="9" id="KW-0739">Sodium transport</keyword>
<feature type="transmembrane region" description="Helical" evidence="10">
    <location>
        <begin position="330"/>
        <end position="350"/>
    </location>
</feature>
<evidence type="ECO:0000256" key="5">
    <source>
        <dbReference type="ARBA" id="ARBA00022989"/>
    </source>
</evidence>
<organism evidence="12 13">
    <name type="scientific">Geotalea daltonii (strain DSM 22248 / JCM 15807 / FRC-32)</name>
    <name type="common">Geobacter daltonii</name>
    <dbReference type="NCBI Taxonomy" id="316067"/>
    <lineage>
        <taxon>Bacteria</taxon>
        <taxon>Pseudomonadati</taxon>
        <taxon>Thermodesulfobacteriota</taxon>
        <taxon>Desulfuromonadia</taxon>
        <taxon>Geobacterales</taxon>
        <taxon>Geobacteraceae</taxon>
        <taxon>Geotalea</taxon>
    </lineage>
</organism>
<dbReference type="Proteomes" id="UP000007721">
    <property type="component" value="Chromosome"/>
</dbReference>
<feature type="transmembrane region" description="Helical" evidence="10">
    <location>
        <begin position="43"/>
        <end position="62"/>
    </location>
</feature>
<evidence type="ECO:0000259" key="11">
    <source>
        <dbReference type="Pfam" id="PF00999"/>
    </source>
</evidence>
<keyword evidence="6" id="KW-0915">Sodium</keyword>
<keyword evidence="3" id="KW-0050">Antiport</keyword>
<dbReference type="InterPro" id="IPR006153">
    <property type="entry name" value="Cation/H_exchanger_TM"/>
</dbReference>
<dbReference type="GO" id="GO:0016020">
    <property type="term" value="C:membrane"/>
    <property type="evidence" value="ECO:0007669"/>
    <property type="project" value="UniProtKB-SubCell"/>
</dbReference>
<evidence type="ECO:0000256" key="2">
    <source>
        <dbReference type="ARBA" id="ARBA00022448"/>
    </source>
</evidence>
<accession>B9LZY4</accession>
<dbReference type="PANTHER" id="PTHR43562">
    <property type="entry name" value="NAPA-TYPE SODIUM/HYDROGEN ANTIPORTER"/>
    <property type="match status" value="1"/>
</dbReference>
<keyword evidence="2" id="KW-0813">Transport</keyword>
<dbReference type="InterPro" id="IPR038770">
    <property type="entry name" value="Na+/solute_symporter_sf"/>
</dbReference>
<feature type="transmembrane region" description="Helical" evidence="10">
    <location>
        <begin position="82"/>
        <end position="103"/>
    </location>
</feature>
<comment type="subcellular location">
    <subcellularLocation>
        <location evidence="1">Membrane</location>
        <topology evidence="1">Multi-pass membrane protein</topology>
    </subcellularLocation>
</comment>
<gene>
    <name evidence="12" type="ordered locus">Geob_2411</name>
</gene>
<keyword evidence="8 10" id="KW-0472">Membrane</keyword>
<evidence type="ECO:0000256" key="3">
    <source>
        <dbReference type="ARBA" id="ARBA00022449"/>
    </source>
</evidence>
<dbReference type="STRING" id="316067.Geob_2411"/>
<feature type="transmembrane region" description="Helical" evidence="10">
    <location>
        <begin position="300"/>
        <end position="318"/>
    </location>
</feature>
<reference evidence="12 13" key="1">
    <citation type="submission" date="2009-01" db="EMBL/GenBank/DDBJ databases">
        <title>Complete sequence of Geobacter sp. FRC-32.</title>
        <authorList>
            <consortium name="US DOE Joint Genome Institute"/>
            <person name="Lucas S."/>
            <person name="Copeland A."/>
            <person name="Lapidus A."/>
            <person name="Glavina del Rio T."/>
            <person name="Dalin E."/>
            <person name="Tice H."/>
            <person name="Bruce D."/>
            <person name="Goodwin L."/>
            <person name="Pitluck S."/>
            <person name="Saunders E."/>
            <person name="Brettin T."/>
            <person name="Detter J.C."/>
            <person name="Han C."/>
            <person name="Larimer F."/>
            <person name="Land M."/>
            <person name="Hauser L."/>
            <person name="Kyrpides N."/>
            <person name="Ovchinnikova G."/>
            <person name="Kostka J."/>
            <person name="Richardson P."/>
        </authorList>
    </citation>
    <scope>NUCLEOTIDE SEQUENCE [LARGE SCALE GENOMIC DNA]</scope>
    <source>
        <strain evidence="13">DSM 22248 / JCM 15807 / FRC-32</strain>
    </source>
</reference>
<dbReference type="GO" id="GO:0015297">
    <property type="term" value="F:antiporter activity"/>
    <property type="evidence" value="ECO:0007669"/>
    <property type="project" value="UniProtKB-KW"/>
</dbReference>
<name>B9LZY4_GEODF</name>
<sequence length="423" mass="46718">MTVSDTIYLTDLELTRFFMAIFLLLTFAHICGYFFTLLRMPSVIGEIFGGFLLGPTVFGHFLPDLQNWVFNAFVAEGKLISIVYWFGLILLMFISGFEIQNYLNQKNNKLVFGLTIGSTIIPFIAGWFLPICFDLTPYVGDKHSLLALQLIIAIATAVTSIPVISKIFIELNIVSTPFANVVLAAATIHDLVVWIALAIAGDLVAARTINLSEIVLKLVITIAFFIVFLKIIPRAIMFLNGSKWNVVARSSIVGYVMAVCLFLVAIASMLGVNLVFGALLAGIVVGMAKEPEFINVKKHIREFSLAFFVPLYFAIVGLKLNLIRDFDPLFLGWFLLYMTFFQMAGCLVATRMLRVDWFSSVNLGIAMSTKGGPLIVLATVALDLGIVSSSFSASLILIAIITSAFAGAWFRYIIKNDLRLLKV</sequence>
<dbReference type="GO" id="GO:1902600">
    <property type="term" value="P:proton transmembrane transport"/>
    <property type="evidence" value="ECO:0007669"/>
    <property type="project" value="InterPro"/>
</dbReference>
<evidence type="ECO:0000313" key="13">
    <source>
        <dbReference type="Proteomes" id="UP000007721"/>
    </source>
</evidence>
<feature type="transmembrane region" description="Helical" evidence="10">
    <location>
        <begin position="110"/>
        <end position="129"/>
    </location>
</feature>
<proteinExistence type="predicted"/>
<dbReference type="KEGG" id="geo:Geob_2411"/>
<evidence type="ECO:0000256" key="8">
    <source>
        <dbReference type="ARBA" id="ARBA00023136"/>
    </source>
</evidence>
<dbReference type="GO" id="GO:0006814">
    <property type="term" value="P:sodium ion transport"/>
    <property type="evidence" value="ECO:0007669"/>
    <property type="project" value="UniProtKB-KW"/>
</dbReference>
<dbReference type="Gene3D" id="1.20.1530.20">
    <property type="match status" value="1"/>
</dbReference>
<dbReference type="HOGENOM" id="CLU_005126_7_0_7"/>
<evidence type="ECO:0000256" key="7">
    <source>
        <dbReference type="ARBA" id="ARBA00023065"/>
    </source>
</evidence>
<dbReference type="EMBL" id="CP001390">
    <property type="protein sequence ID" value="ACM20764.1"/>
    <property type="molecule type" value="Genomic_DNA"/>
</dbReference>
<dbReference type="eggNOG" id="COG0475">
    <property type="taxonomic scope" value="Bacteria"/>
</dbReference>
<dbReference type="OrthoDB" id="9793589at2"/>
<protein>
    <submittedName>
        <fullName evidence="12">Monovalent cation/proton antiporter family protein</fullName>
    </submittedName>
</protein>
<keyword evidence="4 10" id="KW-0812">Transmembrane</keyword>
<dbReference type="AlphaFoldDB" id="B9LZY4"/>
<evidence type="ECO:0000256" key="10">
    <source>
        <dbReference type="SAM" id="Phobius"/>
    </source>
</evidence>
<dbReference type="PANTHER" id="PTHR43562:SF3">
    <property type="entry name" value="SODIUM ION_PROTON EXCHANGER (EUROFUNG)"/>
    <property type="match status" value="1"/>
</dbReference>